<comment type="caution">
    <text evidence="1">The sequence shown here is derived from an EMBL/GenBank/DDBJ whole genome shotgun (WGS) entry which is preliminary data.</text>
</comment>
<dbReference type="EMBL" id="LAZR01017685">
    <property type="protein sequence ID" value="KKL99405.1"/>
    <property type="molecule type" value="Genomic_DNA"/>
</dbReference>
<evidence type="ECO:0000313" key="1">
    <source>
        <dbReference type="EMBL" id="KKL99405.1"/>
    </source>
</evidence>
<gene>
    <name evidence="1" type="ORF">LCGC14_1814710</name>
</gene>
<proteinExistence type="predicted"/>
<accession>A0A0F9J0H7</accession>
<organism evidence="1">
    <name type="scientific">marine sediment metagenome</name>
    <dbReference type="NCBI Taxonomy" id="412755"/>
    <lineage>
        <taxon>unclassified sequences</taxon>
        <taxon>metagenomes</taxon>
        <taxon>ecological metagenomes</taxon>
    </lineage>
</organism>
<name>A0A0F9J0H7_9ZZZZ</name>
<protein>
    <submittedName>
        <fullName evidence="1">Uncharacterized protein</fullName>
    </submittedName>
</protein>
<sequence>MNEWIATLKETRKDFPAYTYRYAKLCEIIEFLQQAKTNEMLSVTAQMRIADPNPVRRLDLMQRDLEGFSARISRVENSVIVQRQCIAGINIKDLNEYIGPTIEKLQEEVGTAHRRITDFKGQLEALRAENRYQGKRINALEQKEAT</sequence>
<reference evidence="1" key="1">
    <citation type="journal article" date="2015" name="Nature">
        <title>Complex archaea that bridge the gap between prokaryotes and eukaryotes.</title>
        <authorList>
            <person name="Spang A."/>
            <person name="Saw J.H."/>
            <person name="Jorgensen S.L."/>
            <person name="Zaremba-Niedzwiedzka K."/>
            <person name="Martijn J."/>
            <person name="Lind A.E."/>
            <person name="van Eijk R."/>
            <person name="Schleper C."/>
            <person name="Guy L."/>
            <person name="Ettema T.J."/>
        </authorList>
    </citation>
    <scope>NUCLEOTIDE SEQUENCE</scope>
</reference>
<dbReference type="AlphaFoldDB" id="A0A0F9J0H7"/>